<keyword evidence="1" id="KW-1133">Transmembrane helix</keyword>
<evidence type="ECO:0000256" key="1">
    <source>
        <dbReference type="SAM" id="Phobius"/>
    </source>
</evidence>
<feature type="transmembrane region" description="Helical" evidence="1">
    <location>
        <begin position="33"/>
        <end position="52"/>
    </location>
</feature>
<keyword evidence="1" id="KW-0812">Transmembrane</keyword>
<feature type="transmembrane region" description="Helical" evidence="1">
    <location>
        <begin position="7"/>
        <end position="27"/>
    </location>
</feature>
<keyword evidence="1" id="KW-0472">Membrane</keyword>
<protein>
    <submittedName>
        <fullName evidence="2">Uncharacterized protein</fullName>
    </submittedName>
</protein>
<feature type="transmembrane region" description="Helical" evidence="1">
    <location>
        <begin position="73"/>
        <end position="91"/>
    </location>
</feature>
<proteinExistence type="predicted"/>
<reference evidence="2" key="1">
    <citation type="journal article" date="2015" name="Nature">
        <title>Complex archaea that bridge the gap between prokaryotes and eukaryotes.</title>
        <authorList>
            <person name="Spang A."/>
            <person name="Saw J.H."/>
            <person name="Jorgensen S.L."/>
            <person name="Zaremba-Niedzwiedzka K."/>
            <person name="Martijn J."/>
            <person name="Lind A.E."/>
            <person name="van Eijk R."/>
            <person name="Schleper C."/>
            <person name="Guy L."/>
            <person name="Ettema T.J."/>
        </authorList>
    </citation>
    <scope>NUCLEOTIDE SEQUENCE</scope>
</reference>
<sequence>MIGRITGAVLRGLLVALLIATPSLILPRVDPDGAQVIALVAIFAALLTAFEYGSNYPCLFEFRDAPPFNRIRFLSLMMTVVLLSLIARGQYEPNSLSSFLALAGHLVAGSLDFPYSPVRLVILMLPEGTDDASLFMVRTSAGLVLTGTSGKIRIHTRPARLRWRVIARRTASI</sequence>
<comment type="caution">
    <text evidence="2">The sequence shown here is derived from an EMBL/GenBank/DDBJ whole genome shotgun (WGS) entry which is preliminary data.</text>
</comment>
<dbReference type="EMBL" id="LAZR01062021">
    <property type="protein sequence ID" value="KKK62372.1"/>
    <property type="molecule type" value="Genomic_DNA"/>
</dbReference>
<accession>A0A0F8WZW5</accession>
<organism evidence="2">
    <name type="scientific">marine sediment metagenome</name>
    <dbReference type="NCBI Taxonomy" id="412755"/>
    <lineage>
        <taxon>unclassified sequences</taxon>
        <taxon>metagenomes</taxon>
        <taxon>ecological metagenomes</taxon>
    </lineage>
</organism>
<evidence type="ECO:0000313" key="2">
    <source>
        <dbReference type="EMBL" id="KKK62372.1"/>
    </source>
</evidence>
<gene>
    <name evidence="2" type="ORF">LCGC14_3005000</name>
</gene>
<name>A0A0F8WZW5_9ZZZZ</name>
<dbReference type="AlphaFoldDB" id="A0A0F8WZW5"/>